<dbReference type="PRINTS" id="PR01035">
    <property type="entry name" value="TCRTETA"/>
</dbReference>
<dbReference type="Proteomes" id="UP000036045">
    <property type="component" value="Unassembled WGS sequence"/>
</dbReference>
<feature type="transmembrane region" description="Helical" evidence="8">
    <location>
        <begin position="369"/>
        <end position="390"/>
    </location>
</feature>
<dbReference type="InterPro" id="IPR036259">
    <property type="entry name" value="MFS_trans_sf"/>
</dbReference>
<comment type="caution">
    <text evidence="10">The sequence shown here is derived from an EMBL/GenBank/DDBJ whole genome shotgun (WGS) entry which is preliminary data.</text>
</comment>
<reference evidence="10 11" key="1">
    <citation type="submission" date="2015-05" db="EMBL/GenBank/DDBJ databases">
        <title>Whole genome sequence and identification of bacterial endophytes from Costus igneus.</title>
        <authorList>
            <person name="Lee Y.P."/>
            <person name="Gan H.M."/>
            <person name="Eng W."/>
            <person name="Wheatley M.S."/>
            <person name="Caraballo A."/>
            <person name="Polter S."/>
            <person name="Savka M.A."/>
            <person name="Hudson A.O."/>
        </authorList>
    </citation>
    <scope>NUCLEOTIDE SEQUENCE [LARGE SCALE GENOMIC DNA]</scope>
    <source>
        <strain evidence="10 11">RIT379</strain>
    </source>
</reference>
<keyword evidence="5 8" id="KW-0812">Transmembrane</keyword>
<keyword evidence="4 8" id="KW-1003">Cell membrane</keyword>
<feature type="domain" description="Major facilitator superfamily (MFS) profile" evidence="9">
    <location>
        <begin position="12"/>
        <end position="395"/>
    </location>
</feature>
<dbReference type="EMBL" id="LDPH01000016">
    <property type="protein sequence ID" value="KLV25457.1"/>
    <property type="molecule type" value="Genomic_DNA"/>
</dbReference>
<feature type="transmembrane region" description="Helical" evidence="8">
    <location>
        <begin position="344"/>
        <end position="363"/>
    </location>
</feature>
<dbReference type="RefSeq" id="WP_047943261.1">
    <property type="nucleotide sequence ID" value="NZ_CP053989.1"/>
</dbReference>
<dbReference type="GO" id="GO:1990961">
    <property type="term" value="P:xenobiotic detoxification by transmembrane export across the plasma membrane"/>
    <property type="evidence" value="ECO:0007669"/>
    <property type="project" value="InterPro"/>
</dbReference>
<feature type="transmembrane region" description="Helical" evidence="8">
    <location>
        <begin position="310"/>
        <end position="332"/>
    </location>
</feature>
<dbReference type="Gene3D" id="1.20.1720.10">
    <property type="entry name" value="Multidrug resistance protein D"/>
    <property type="match status" value="1"/>
</dbReference>
<comment type="similarity">
    <text evidence="2 8">Belongs to the major facilitator superfamily. Bcr/CmlA family.</text>
</comment>
<dbReference type="GO" id="GO:0042910">
    <property type="term" value="F:xenobiotic transmembrane transporter activity"/>
    <property type="evidence" value="ECO:0007669"/>
    <property type="project" value="InterPro"/>
</dbReference>
<evidence type="ECO:0000313" key="11">
    <source>
        <dbReference type="Proteomes" id="UP000036045"/>
    </source>
</evidence>
<dbReference type="PANTHER" id="PTHR23502:SF132">
    <property type="entry name" value="POLYAMINE TRANSPORTER 2-RELATED"/>
    <property type="match status" value="1"/>
</dbReference>
<feature type="transmembrane region" description="Helical" evidence="8">
    <location>
        <begin position="251"/>
        <end position="273"/>
    </location>
</feature>
<dbReference type="Pfam" id="PF07690">
    <property type="entry name" value="MFS_1"/>
    <property type="match status" value="1"/>
</dbReference>
<evidence type="ECO:0000256" key="6">
    <source>
        <dbReference type="ARBA" id="ARBA00022989"/>
    </source>
</evidence>
<dbReference type="InterPro" id="IPR011701">
    <property type="entry name" value="MFS"/>
</dbReference>
<keyword evidence="6 8" id="KW-1133">Transmembrane helix</keyword>
<sequence length="407" mass="43375">MNSLTKTKRLQIAFLLGSLSLLGPFTIDTYLPAFPTIVEEFHTNASLVQVSLTTCLLGLAFGQLIIGPMSDVQGRRKPLLTFLGLYLLSSLICAIAPNIYMLIGARFIQGFAAAGGLVISRAVVRDLYSGRELTKFFATLMLIGNLGPIVAPIIGGAILSFASWKVVFLVLTCVGIILTLVVAFKLEETLPVEKRVPSNIKKVVSNFGSLLKDREFAGYAFTQGFTTAGIFAYVSGISFVYQNIYGVSPQVFSLLFGLNGIGLIIGTQIVGRLSRFSEKTFLKSGLALSMSASILLVIAILVHAPLVAVAIPIFLFVTSISIIGTSSFSLAMETKGHMAGSASALLGLLPFLLGSLTAPLVGIGGEHTAVPMGVIIFASSLLAFLSYYILVRKSSVKMNTPKHITHN</sequence>
<feature type="transmembrane region" description="Helical" evidence="8">
    <location>
        <begin position="46"/>
        <end position="67"/>
    </location>
</feature>
<evidence type="ECO:0000256" key="2">
    <source>
        <dbReference type="ARBA" id="ARBA00006236"/>
    </source>
</evidence>
<evidence type="ECO:0000256" key="1">
    <source>
        <dbReference type="ARBA" id="ARBA00004651"/>
    </source>
</evidence>
<dbReference type="AlphaFoldDB" id="A0A0J1IHP4"/>
<dbReference type="InterPro" id="IPR004812">
    <property type="entry name" value="Efflux_drug-R_Bcr/CmlA"/>
</dbReference>
<organism evidence="10 11">
    <name type="scientific">Niallia circulans</name>
    <name type="common">Bacillus circulans</name>
    <dbReference type="NCBI Taxonomy" id="1397"/>
    <lineage>
        <taxon>Bacteria</taxon>
        <taxon>Bacillati</taxon>
        <taxon>Bacillota</taxon>
        <taxon>Bacilli</taxon>
        <taxon>Bacillales</taxon>
        <taxon>Bacillaceae</taxon>
        <taxon>Niallia</taxon>
    </lineage>
</organism>
<comment type="subcellular location">
    <subcellularLocation>
        <location evidence="1 8">Cell membrane</location>
        <topology evidence="1 8">Multi-pass membrane protein</topology>
    </subcellularLocation>
</comment>
<dbReference type="CDD" id="cd17320">
    <property type="entry name" value="MFS_MdfA_MDR_like"/>
    <property type="match status" value="1"/>
</dbReference>
<gene>
    <name evidence="10" type="ORF">ABW02_15840</name>
</gene>
<evidence type="ECO:0000259" key="9">
    <source>
        <dbReference type="PROSITE" id="PS50850"/>
    </source>
</evidence>
<dbReference type="InterPro" id="IPR020846">
    <property type="entry name" value="MFS_dom"/>
</dbReference>
<evidence type="ECO:0000256" key="3">
    <source>
        <dbReference type="ARBA" id="ARBA00022448"/>
    </source>
</evidence>
<dbReference type="NCBIfam" id="NF008314">
    <property type="entry name" value="PRK11102.1"/>
    <property type="match status" value="1"/>
</dbReference>
<feature type="transmembrane region" description="Helical" evidence="8">
    <location>
        <begin position="107"/>
        <end position="124"/>
    </location>
</feature>
<dbReference type="SUPFAM" id="SSF103473">
    <property type="entry name" value="MFS general substrate transporter"/>
    <property type="match status" value="1"/>
</dbReference>
<dbReference type="GeneID" id="56348231"/>
<evidence type="ECO:0000313" key="10">
    <source>
        <dbReference type="EMBL" id="KLV25457.1"/>
    </source>
</evidence>
<feature type="transmembrane region" description="Helical" evidence="8">
    <location>
        <begin position="216"/>
        <end position="239"/>
    </location>
</feature>
<feature type="transmembrane region" description="Helical" evidence="8">
    <location>
        <begin position="136"/>
        <end position="160"/>
    </location>
</feature>
<dbReference type="PANTHER" id="PTHR23502">
    <property type="entry name" value="MAJOR FACILITATOR SUPERFAMILY"/>
    <property type="match status" value="1"/>
</dbReference>
<name>A0A0J1IHP4_NIACI</name>
<feature type="transmembrane region" description="Helical" evidence="8">
    <location>
        <begin position="79"/>
        <end position="101"/>
    </location>
</feature>
<feature type="transmembrane region" description="Helical" evidence="8">
    <location>
        <begin position="285"/>
        <end position="304"/>
    </location>
</feature>
<evidence type="ECO:0000256" key="5">
    <source>
        <dbReference type="ARBA" id="ARBA00022692"/>
    </source>
</evidence>
<evidence type="ECO:0000256" key="8">
    <source>
        <dbReference type="RuleBase" id="RU365088"/>
    </source>
</evidence>
<dbReference type="InterPro" id="IPR001958">
    <property type="entry name" value="Tet-R_TetA/multi-R_MdtG-like"/>
</dbReference>
<keyword evidence="11" id="KW-1185">Reference proteome</keyword>
<dbReference type="OrthoDB" id="9800416at2"/>
<feature type="transmembrane region" description="Helical" evidence="8">
    <location>
        <begin position="12"/>
        <end position="34"/>
    </location>
</feature>
<protein>
    <recommendedName>
        <fullName evidence="8">Bcr/CflA family efflux transporter</fullName>
    </recommendedName>
</protein>
<feature type="transmembrane region" description="Helical" evidence="8">
    <location>
        <begin position="166"/>
        <end position="186"/>
    </location>
</feature>
<keyword evidence="3 8" id="KW-0813">Transport</keyword>
<dbReference type="PROSITE" id="PS50850">
    <property type="entry name" value="MFS"/>
    <property type="match status" value="1"/>
</dbReference>
<keyword evidence="7 8" id="KW-0472">Membrane</keyword>
<proteinExistence type="inferred from homology"/>
<dbReference type="PATRIC" id="fig|1397.4.peg.1361"/>
<evidence type="ECO:0000256" key="7">
    <source>
        <dbReference type="ARBA" id="ARBA00023136"/>
    </source>
</evidence>
<accession>A0A0J1IHP4</accession>
<dbReference type="FunFam" id="1.20.1720.10:FF:000005">
    <property type="entry name" value="Bcr/CflA family efflux transporter"/>
    <property type="match status" value="1"/>
</dbReference>
<evidence type="ECO:0000256" key="4">
    <source>
        <dbReference type="ARBA" id="ARBA00022475"/>
    </source>
</evidence>
<dbReference type="GO" id="GO:0005886">
    <property type="term" value="C:plasma membrane"/>
    <property type="evidence" value="ECO:0007669"/>
    <property type="project" value="UniProtKB-SubCell"/>
</dbReference>
<dbReference type="NCBIfam" id="TIGR00710">
    <property type="entry name" value="efflux_Bcr_CflA"/>
    <property type="match status" value="1"/>
</dbReference>